<sequence length="214" mass="23591">MSNSQVTIIDYGVGNIYSVTNAFEACGAQVTLTDDPEIILNSERVVLPGVGAFQDGMKGLQDRGLVEPIVNYANSNRPFIGICLGMQMLMDTSEEFGLHQGLGIIKGRVVAIPGTDLNKQRHKIPHIGWNELQRLSTSWDRTILEAIAIESSAYFVHSYTVIPDNLENRLADSYYNGRQISAVIKSGSVYGCQFHPEKSGEIGLRILSNFLKLE</sequence>
<evidence type="ECO:0000256" key="8">
    <source>
        <dbReference type="ARBA" id="ARBA00047838"/>
    </source>
</evidence>
<dbReference type="PANTHER" id="PTHR42701:SF1">
    <property type="entry name" value="IMIDAZOLE GLYCEROL PHOSPHATE SYNTHASE SUBUNIT HISH"/>
    <property type="match status" value="1"/>
</dbReference>
<dbReference type="NCBIfam" id="TIGR01855">
    <property type="entry name" value="IMP_synth_hisH"/>
    <property type="match status" value="1"/>
</dbReference>
<evidence type="ECO:0000256" key="9">
    <source>
        <dbReference type="ARBA" id="ARBA00049534"/>
    </source>
</evidence>
<keyword evidence="6 10" id="KW-0368">Histidine biosynthesis</keyword>
<dbReference type="PIRSF" id="PIRSF000495">
    <property type="entry name" value="Amidotransf_hisH"/>
    <property type="match status" value="1"/>
</dbReference>
<dbReference type="Proteomes" id="UP000838821">
    <property type="component" value="Unassembled WGS sequence"/>
</dbReference>
<accession>A0ABM9CK97</accession>
<evidence type="ECO:0000256" key="1">
    <source>
        <dbReference type="ARBA" id="ARBA00005091"/>
    </source>
</evidence>
<protein>
    <recommendedName>
        <fullName evidence="10">Imidazole glycerol phosphate synthase subunit HisH</fullName>
        <ecNumber evidence="10">4.3.2.10</ecNumber>
    </recommendedName>
    <alternativeName>
        <fullName evidence="10">IGP synthase glutaminase subunit</fullName>
        <ecNumber evidence="10">3.5.1.2</ecNumber>
    </alternativeName>
    <alternativeName>
        <fullName evidence="10">IGP synthase subunit HisH</fullName>
    </alternativeName>
    <alternativeName>
        <fullName evidence="10">ImGP synthase subunit HisH</fullName>
        <shortName evidence="10">IGPS subunit HisH</shortName>
    </alternativeName>
</protein>
<keyword evidence="5 10" id="KW-0315">Glutamine amidotransferase</keyword>
<keyword evidence="10" id="KW-0963">Cytoplasm</keyword>
<keyword evidence="3 10" id="KW-0028">Amino-acid biosynthesis</keyword>
<dbReference type="InterPro" id="IPR010139">
    <property type="entry name" value="Imidazole-glycPsynth_HisH"/>
</dbReference>
<evidence type="ECO:0000256" key="2">
    <source>
        <dbReference type="ARBA" id="ARBA00011152"/>
    </source>
</evidence>
<proteinExistence type="inferred from homology"/>
<comment type="pathway">
    <text evidence="1 10">Amino-acid biosynthesis; L-histidine biosynthesis; L-histidine from 5-phospho-alpha-D-ribose 1-diphosphate: step 5/9.</text>
</comment>
<feature type="active site" evidence="10">
    <location>
        <position position="197"/>
    </location>
</feature>
<dbReference type="CDD" id="cd01748">
    <property type="entry name" value="GATase1_IGP_Synthase"/>
    <property type="match status" value="1"/>
</dbReference>
<gene>
    <name evidence="12" type="primary">hisH_1</name>
    <name evidence="10" type="synonym">hisH</name>
    <name evidence="12" type="ORF">PAECIP111891_04308</name>
</gene>
<dbReference type="PANTHER" id="PTHR42701">
    <property type="entry name" value="IMIDAZOLE GLYCEROL PHOSPHATE SYNTHASE SUBUNIT HISH"/>
    <property type="match status" value="1"/>
</dbReference>
<name>A0ABM9CK97_9BACL</name>
<keyword evidence="13" id="KW-1185">Reference proteome</keyword>
<evidence type="ECO:0000256" key="6">
    <source>
        <dbReference type="ARBA" id="ARBA00023102"/>
    </source>
</evidence>
<reference evidence="12" key="1">
    <citation type="submission" date="2022-01" db="EMBL/GenBank/DDBJ databases">
        <authorList>
            <person name="Criscuolo A."/>
        </authorList>
    </citation>
    <scope>NUCLEOTIDE SEQUENCE</scope>
    <source>
        <strain evidence="12">CIP111891</strain>
    </source>
</reference>
<dbReference type="RefSeq" id="WP_236290394.1">
    <property type="nucleotide sequence ID" value="NZ_CAKMMW010000014.1"/>
</dbReference>
<dbReference type="EC" id="4.3.2.10" evidence="10"/>
<comment type="catalytic activity">
    <reaction evidence="9 10">
        <text>L-glutamine + H2O = L-glutamate + NH4(+)</text>
        <dbReference type="Rhea" id="RHEA:15889"/>
        <dbReference type="ChEBI" id="CHEBI:15377"/>
        <dbReference type="ChEBI" id="CHEBI:28938"/>
        <dbReference type="ChEBI" id="CHEBI:29985"/>
        <dbReference type="ChEBI" id="CHEBI:58359"/>
        <dbReference type="EC" id="3.5.1.2"/>
    </reaction>
</comment>
<dbReference type="SUPFAM" id="SSF52317">
    <property type="entry name" value="Class I glutamine amidotransferase-like"/>
    <property type="match status" value="1"/>
</dbReference>
<feature type="active site" evidence="10">
    <location>
        <position position="195"/>
    </location>
</feature>
<feature type="active site" description="Nucleophile" evidence="10">
    <location>
        <position position="83"/>
    </location>
</feature>
<evidence type="ECO:0000313" key="12">
    <source>
        <dbReference type="EMBL" id="CAH1215766.1"/>
    </source>
</evidence>
<evidence type="ECO:0000256" key="7">
    <source>
        <dbReference type="ARBA" id="ARBA00023239"/>
    </source>
</evidence>
<evidence type="ECO:0000256" key="10">
    <source>
        <dbReference type="HAMAP-Rule" id="MF_00278"/>
    </source>
</evidence>
<evidence type="ECO:0000313" key="13">
    <source>
        <dbReference type="Proteomes" id="UP000838821"/>
    </source>
</evidence>
<keyword evidence="7 10" id="KW-0456">Lyase</keyword>
<dbReference type="GO" id="GO:0016829">
    <property type="term" value="F:lyase activity"/>
    <property type="evidence" value="ECO:0007669"/>
    <property type="project" value="UniProtKB-KW"/>
</dbReference>
<comment type="function">
    <text evidence="10">IGPS catalyzes the conversion of PRFAR and glutamine to IGP, AICAR and glutamate. The HisH subunit catalyzes the hydrolysis of glutamine to glutamate and ammonia as part of the synthesis of IGP and AICAR. The resulting ammonia molecule is channeled to the active site of HisF.</text>
</comment>
<evidence type="ECO:0000259" key="11">
    <source>
        <dbReference type="Pfam" id="PF00117"/>
    </source>
</evidence>
<feature type="domain" description="Glutamine amidotransferase" evidence="11">
    <location>
        <begin position="8"/>
        <end position="211"/>
    </location>
</feature>
<evidence type="ECO:0000256" key="5">
    <source>
        <dbReference type="ARBA" id="ARBA00022962"/>
    </source>
</evidence>
<organism evidence="12 13">
    <name type="scientific">Paenibacillus allorhizoplanae</name>
    <dbReference type="NCBI Taxonomy" id="2905648"/>
    <lineage>
        <taxon>Bacteria</taxon>
        <taxon>Bacillati</taxon>
        <taxon>Bacillota</taxon>
        <taxon>Bacilli</taxon>
        <taxon>Bacillales</taxon>
        <taxon>Paenibacillaceae</taxon>
        <taxon>Paenibacillus</taxon>
    </lineage>
</organism>
<dbReference type="InterPro" id="IPR017926">
    <property type="entry name" value="GATASE"/>
</dbReference>
<dbReference type="Pfam" id="PF00117">
    <property type="entry name" value="GATase"/>
    <property type="match status" value="1"/>
</dbReference>
<dbReference type="Gene3D" id="3.40.50.880">
    <property type="match status" value="1"/>
</dbReference>
<evidence type="ECO:0000256" key="3">
    <source>
        <dbReference type="ARBA" id="ARBA00022605"/>
    </source>
</evidence>
<dbReference type="PROSITE" id="PS51273">
    <property type="entry name" value="GATASE_TYPE_1"/>
    <property type="match status" value="1"/>
</dbReference>
<dbReference type="InterPro" id="IPR029062">
    <property type="entry name" value="Class_I_gatase-like"/>
</dbReference>
<comment type="caution">
    <text evidence="12">The sequence shown here is derived from an EMBL/GenBank/DDBJ whole genome shotgun (WGS) entry which is preliminary data.</text>
</comment>
<comment type="subcellular location">
    <subcellularLocation>
        <location evidence="10">Cytoplasm</location>
    </subcellularLocation>
</comment>
<evidence type="ECO:0000256" key="4">
    <source>
        <dbReference type="ARBA" id="ARBA00022801"/>
    </source>
</evidence>
<comment type="subunit">
    <text evidence="2 10">Heterodimer of HisH and HisF.</text>
</comment>
<dbReference type="EMBL" id="CAKMMW010000014">
    <property type="protein sequence ID" value="CAH1215766.1"/>
    <property type="molecule type" value="Genomic_DNA"/>
</dbReference>
<dbReference type="EC" id="3.5.1.2" evidence="10"/>
<comment type="catalytic activity">
    <reaction evidence="8 10">
        <text>5-[(5-phospho-1-deoxy-D-ribulos-1-ylimino)methylamino]-1-(5-phospho-beta-D-ribosyl)imidazole-4-carboxamide + L-glutamine = D-erythro-1-(imidazol-4-yl)glycerol 3-phosphate + 5-amino-1-(5-phospho-beta-D-ribosyl)imidazole-4-carboxamide + L-glutamate + H(+)</text>
        <dbReference type="Rhea" id="RHEA:24793"/>
        <dbReference type="ChEBI" id="CHEBI:15378"/>
        <dbReference type="ChEBI" id="CHEBI:29985"/>
        <dbReference type="ChEBI" id="CHEBI:58278"/>
        <dbReference type="ChEBI" id="CHEBI:58359"/>
        <dbReference type="ChEBI" id="CHEBI:58475"/>
        <dbReference type="ChEBI" id="CHEBI:58525"/>
        <dbReference type="EC" id="4.3.2.10"/>
    </reaction>
</comment>
<keyword evidence="4 10" id="KW-0378">Hydrolase</keyword>
<dbReference type="HAMAP" id="MF_00278">
    <property type="entry name" value="HisH"/>
    <property type="match status" value="1"/>
</dbReference>